<dbReference type="PANTHER" id="PTHR31394">
    <property type="entry name" value="TRANSMEMBRANE PROTEIN 199"/>
    <property type="match status" value="1"/>
</dbReference>
<dbReference type="InterPro" id="IPR021013">
    <property type="entry name" value="ATPase_Vma12"/>
</dbReference>
<keyword evidence="4 6" id="KW-1133">Transmembrane helix</keyword>
<evidence type="ECO:0000256" key="1">
    <source>
        <dbReference type="ARBA" id="ARBA00004477"/>
    </source>
</evidence>
<organism evidence="7 8">
    <name type="scientific">Bremia lactucae</name>
    <name type="common">Lettuce downy mildew</name>
    <dbReference type="NCBI Taxonomy" id="4779"/>
    <lineage>
        <taxon>Eukaryota</taxon>
        <taxon>Sar</taxon>
        <taxon>Stramenopiles</taxon>
        <taxon>Oomycota</taxon>
        <taxon>Peronosporomycetes</taxon>
        <taxon>Peronosporales</taxon>
        <taxon>Peronosporaceae</taxon>
        <taxon>Bremia</taxon>
    </lineage>
</organism>
<keyword evidence="2 6" id="KW-0812">Transmembrane</keyword>
<evidence type="ECO:0000256" key="5">
    <source>
        <dbReference type="ARBA" id="ARBA00023136"/>
    </source>
</evidence>
<feature type="transmembrane region" description="Helical" evidence="6">
    <location>
        <begin position="148"/>
        <end position="167"/>
    </location>
</feature>
<dbReference type="KEGG" id="blac:94344254"/>
<proteinExistence type="predicted"/>
<dbReference type="GeneID" id="94344254"/>
<dbReference type="GO" id="GO:0070072">
    <property type="term" value="P:vacuolar proton-transporting V-type ATPase complex assembly"/>
    <property type="evidence" value="ECO:0007669"/>
    <property type="project" value="InterPro"/>
</dbReference>
<dbReference type="Pfam" id="PF11712">
    <property type="entry name" value="Vma12"/>
    <property type="match status" value="1"/>
</dbReference>
<dbReference type="PANTHER" id="PTHR31394:SF1">
    <property type="entry name" value="TRANSMEMBRANE PROTEIN 199"/>
    <property type="match status" value="1"/>
</dbReference>
<comment type="caution">
    <text evidence="7">The sequence shown here is derived from an EMBL/GenBank/DDBJ whole genome shotgun (WGS) entry which is preliminary data.</text>
</comment>
<dbReference type="AlphaFoldDB" id="A0A976FL44"/>
<accession>A0A976FL44</accession>
<evidence type="ECO:0000256" key="3">
    <source>
        <dbReference type="ARBA" id="ARBA00022824"/>
    </source>
</evidence>
<dbReference type="Proteomes" id="UP000294530">
    <property type="component" value="Unassembled WGS sequence"/>
</dbReference>
<evidence type="ECO:0000313" key="7">
    <source>
        <dbReference type="EMBL" id="TDH68514.1"/>
    </source>
</evidence>
<evidence type="ECO:0000313" key="8">
    <source>
        <dbReference type="Proteomes" id="UP000294530"/>
    </source>
</evidence>
<evidence type="ECO:0000256" key="2">
    <source>
        <dbReference type="ARBA" id="ARBA00022692"/>
    </source>
</evidence>
<reference evidence="7 8" key="1">
    <citation type="journal article" date="2021" name="Genome Biol.">
        <title>AFLAP: assembly-free linkage analysis pipeline using k-mers from genome sequencing data.</title>
        <authorList>
            <person name="Fletcher K."/>
            <person name="Zhang L."/>
            <person name="Gil J."/>
            <person name="Han R."/>
            <person name="Cavanaugh K."/>
            <person name="Michelmore R."/>
        </authorList>
    </citation>
    <scope>NUCLEOTIDE SEQUENCE [LARGE SCALE GENOMIC DNA]</scope>
    <source>
        <strain evidence="7 8">SF5</strain>
    </source>
</reference>
<gene>
    <name evidence="7" type="ORF">CCR75_000476</name>
</gene>
<dbReference type="GO" id="GO:0005789">
    <property type="term" value="C:endoplasmic reticulum membrane"/>
    <property type="evidence" value="ECO:0007669"/>
    <property type="project" value="UniProtKB-SubCell"/>
</dbReference>
<name>A0A976FL44_BRELC</name>
<sequence>MLVNLQLNGDGVSVLRSYLATHLTARQLKEPAIRKLLEGDEKNVMATGHLRHVTTILSGLRVLDASTPTLVSLLRQGQGTRARVVASYVYENEAAQVERAKYLAERRRKLLRLDEEIRYSSMVRNVKPQSADKELAYHLISVRQHLSIGANMVMARITAFVAVYFVARNLTENETTRLMFGLGGAIVMMMIEMVLFITRAAKFESIEIQRKKHKSIF</sequence>
<evidence type="ECO:0000256" key="6">
    <source>
        <dbReference type="SAM" id="Phobius"/>
    </source>
</evidence>
<evidence type="ECO:0000256" key="4">
    <source>
        <dbReference type="ARBA" id="ARBA00022989"/>
    </source>
</evidence>
<feature type="transmembrane region" description="Helical" evidence="6">
    <location>
        <begin position="179"/>
        <end position="201"/>
    </location>
</feature>
<keyword evidence="5 6" id="KW-0472">Membrane</keyword>
<dbReference type="EMBL" id="SHOA02000016">
    <property type="protein sequence ID" value="TDH68514.1"/>
    <property type="molecule type" value="Genomic_DNA"/>
</dbReference>
<keyword evidence="8" id="KW-1185">Reference proteome</keyword>
<dbReference type="OrthoDB" id="158286at2759"/>
<protein>
    <submittedName>
        <fullName evidence="7">Uncharacterized protein</fullName>
    </submittedName>
</protein>
<keyword evidence="3" id="KW-0256">Endoplasmic reticulum</keyword>
<comment type="subcellular location">
    <subcellularLocation>
        <location evidence="1">Endoplasmic reticulum membrane</location>
        <topology evidence="1">Multi-pass membrane protein</topology>
    </subcellularLocation>
</comment>
<dbReference type="RefSeq" id="XP_067818013.1">
    <property type="nucleotide sequence ID" value="XM_067958583.1"/>
</dbReference>